<keyword evidence="2" id="KW-1185">Reference proteome</keyword>
<name>A0ACA9PBH8_9GLOM</name>
<sequence length="126" mass="13929">FSLLALCLNANPVPRCPASVNLMDKLGNNITFTQSDESGKTIVTFSGEFKKGIDKNDPKNYYIKIMTPFPLQYSFETLKIQINIPATSAFSYSSSGSLRNSYIGRILKVLYNKDIIGEGKIESSSC</sequence>
<comment type="caution">
    <text evidence="1">The sequence shown here is derived from an EMBL/GenBank/DDBJ whole genome shotgun (WGS) entry which is preliminary data.</text>
</comment>
<dbReference type="Proteomes" id="UP000789525">
    <property type="component" value="Unassembled WGS sequence"/>
</dbReference>
<protein>
    <submittedName>
        <fullName evidence="1">6226_t:CDS:1</fullName>
    </submittedName>
</protein>
<reference evidence="1" key="1">
    <citation type="submission" date="2021-06" db="EMBL/GenBank/DDBJ databases">
        <authorList>
            <person name="Kallberg Y."/>
            <person name="Tangrot J."/>
            <person name="Rosling A."/>
        </authorList>
    </citation>
    <scope>NUCLEOTIDE SEQUENCE</scope>
    <source>
        <strain evidence="1">CL356</strain>
    </source>
</reference>
<gene>
    <name evidence="1" type="ORF">ACOLOM_LOCUS10274</name>
</gene>
<accession>A0ACA9PBH8</accession>
<dbReference type="EMBL" id="CAJVPT010032497">
    <property type="protein sequence ID" value="CAG8701680.1"/>
    <property type="molecule type" value="Genomic_DNA"/>
</dbReference>
<evidence type="ECO:0000313" key="1">
    <source>
        <dbReference type="EMBL" id="CAG8701680.1"/>
    </source>
</evidence>
<feature type="non-terminal residue" evidence="1">
    <location>
        <position position="1"/>
    </location>
</feature>
<organism evidence="1 2">
    <name type="scientific">Acaulospora colombiana</name>
    <dbReference type="NCBI Taxonomy" id="27376"/>
    <lineage>
        <taxon>Eukaryota</taxon>
        <taxon>Fungi</taxon>
        <taxon>Fungi incertae sedis</taxon>
        <taxon>Mucoromycota</taxon>
        <taxon>Glomeromycotina</taxon>
        <taxon>Glomeromycetes</taxon>
        <taxon>Diversisporales</taxon>
        <taxon>Acaulosporaceae</taxon>
        <taxon>Acaulospora</taxon>
    </lineage>
</organism>
<proteinExistence type="predicted"/>
<evidence type="ECO:0000313" key="2">
    <source>
        <dbReference type="Proteomes" id="UP000789525"/>
    </source>
</evidence>